<dbReference type="EMBL" id="BFBY01000003">
    <property type="protein sequence ID" value="GBG04644.1"/>
    <property type="molecule type" value="Genomic_DNA"/>
</dbReference>
<gene>
    <name evidence="1" type="ORF">LrDSM24759_05580</name>
</gene>
<organism evidence="1 2">
    <name type="scientific">Lactobacillus rodentium</name>
    <dbReference type="NCBI Taxonomy" id="947835"/>
    <lineage>
        <taxon>Bacteria</taxon>
        <taxon>Bacillati</taxon>
        <taxon>Bacillota</taxon>
        <taxon>Bacilli</taxon>
        <taxon>Lactobacillales</taxon>
        <taxon>Lactobacillaceae</taxon>
        <taxon>Lactobacillus</taxon>
    </lineage>
</organism>
<proteinExistence type="predicted"/>
<keyword evidence="2" id="KW-1185">Reference proteome</keyword>
<dbReference type="RefSeq" id="WP_133297782.1">
    <property type="nucleotide sequence ID" value="NZ_BFBY01000003.1"/>
</dbReference>
<comment type="caution">
    <text evidence="1">The sequence shown here is derived from an EMBL/GenBank/DDBJ whole genome shotgun (WGS) entry which is preliminary data.</text>
</comment>
<evidence type="ECO:0000313" key="1">
    <source>
        <dbReference type="EMBL" id="GBG04644.1"/>
    </source>
</evidence>
<dbReference type="Proteomes" id="UP000257317">
    <property type="component" value="Unassembled WGS sequence"/>
</dbReference>
<accession>A0A2Z6T6F0</accession>
<protein>
    <recommendedName>
        <fullName evidence="3">DUF3114 domain-containing protein</fullName>
    </recommendedName>
</protein>
<name>A0A2Z6T6F0_9LACO</name>
<dbReference type="OrthoDB" id="2185727at2"/>
<sequence length="205" mass="23885">MKILEADYQTGANYHNRTLEGQFKYPENMKVQLKKDSKKEKNNDARMIEYIFNIKTGQLVSEWNAYDKHMINGKIDSNPADYSEDDLYQIANTESFNYGIPKGSHKLLKEYEKTHNKLDISHPEDPALRDAATDKYVSERDIGNSKDSGNYVNIVGAGGEKDVKAWNKIPDREKPKKYKGFVKWVKEKNDKRQFIGFNEYMKENK</sequence>
<reference evidence="2" key="1">
    <citation type="submission" date="2018-03" db="EMBL/GenBank/DDBJ databases">
        <title>New taxa in the Lactobacillus gasseri group.</title>
        <authorList>
            <person name="Tanizawa Y."/>
            <person name="Tohno M."/>
            <person name="Endo A."/>
            <person name="Arita M."/>
        </authorList>
    </citation>
    <scope>NUCLEOTIDE SEQUENCE [LARGE SCALE GENOMIC DNA]</scope>
    <source>
        <strain evidence="2">DSM 24759</strain>
    </source>
</reference>
<dbReference type="AlphaFoldDB" id="A0A2Z6T6F0"/>
<evidence type="ECO:0008006" key="3">
    <source>
        <dbReference type="Google" id="ProtNLM"/>
    </source>
</evidence>
<evidence type="ECO:0000313" key="2">
    <source>
        <dbReference type="Proteomes" id="UP000257317"/>
    </source>
</evidence>